<feature type="signal peptide" evidence="3">
    <location>
        <begin position="1"/>
        <end position="18"/>
    </location>
</feature>
<evidence type="ECO:0000256" key="3">
    <source>
        <dbReference type="SAM" id="SignalP"/>
    </source>
</evidence>
<evidence type="ECO:0000313" key="4">
    <source>
        <dbReference type="EMBL" id="KAL3778758.1"/>
    </source>
</evidence>
<feature type="transmembrane region" description="Helical" evidence="2">
    <location>
        <begin position="423"/>
        <end position="444"/>
    </location>
</feature>
<comment type="caution">
    <text evidence="4">The sequence shown here is derived from an EMBL/GenBank/DDBJ whole genome shotgun (WGS) entry which is preliminary data.</text>
</comment>
<accession>A0ABD3NTK4</accession>
<feature type="chain" id="PRO_5044778063" description="H(+)-exporting diphosphatase" evidence="3">
    <location>
        <begin position="19"/>
        <end position="626"/>
    </location>
</feature>
<evidence type="ECO:0000256" key="2">
    <source>
        <dbReference type="SAM" id="Phobius"/>
    </source>
</evidence>
<keyword evidence="3" id="KW-0732">Signal</keyword>
<dbReference type="Proteomes" id="UP001530400">
    <property type="component" value="Unassembled WGS sequence"/>
</dbReference>
<keyword evidence="2" id="KW-1133">Transmembrane helix</keyword>
<keyword evidence="2" id="KW-0472">Membrane</keyword>
<proteinExistence type="predicted"/>
<organism evidence="4 5">
    <name type="scientific">Cyclotella atomus</name>
    <dbReference type="NCBI Taxonomy" id="382360"/>
    <lineage>
        <taxon>Eukaryota</taxon>
        <taxon>Sar</taxon>
        <taxon>Stramenopiles</taxon>
        <taxon>Ochrophyta</taxon>
        <taxon>Bacillariophyta</taxon>
        <taxon>Coscinodiscophyceae</taxon>
        <taxon>Thalassiosirophycidae</taxon>
        <taxon>Stephanodiscales</taxon>
        <taxon>Stephanodiscaceae</taxon>
        <taxon>Cyclotella</taxon>
    </lineage>
</organism>
<evidence type="ECO:0008006" key="6">
    <source>
        <dbReference type="Google" id="ProtNLM"/>
    </source>
</evidence>
<keyword evidence="2" id="KW-0812">Transmembrane</keyword>
<evidence type="ECO:0000313" key="5">
    <source>
        <dbReference type="Proteomes" id="UP001530400"/>
    </source>
</evidence>
<feature type="transmembrane region" description="Helical" evidence="2">
    <location>
        <begin position="505"/>
        <end position="527"/>
    </location>
</feature>
<dbReference type="AlphaFoldDB" id="A0ABD3NTK4"/>
<feature type="transmembrane region" description="Helical" evidence="2">
    <location>
        <begin position="331"/>
        <end position="350"/>
    </location>
</feature>
<name>A0ABD3NTK4_9STRA</name>
<feature type="transmembrane region" description="Helical" evidence="2">
    <location>
        <begin position="473"/>
        <end position="493"/>
    </location>
</feature>
<reference evidence="4 5" key="1">
    <citation type="submission" date="2024-10" db="EMBL/GenBank/DDBJ databases">
        <title>Updated reference genomes for cyclostephanoid diatoms.</title>
        <authorList>
            <person name="Roberts W.R."/>
            <person name="Alverson A.J."/>
        </authorList>
    </citation>
    <scope>NUCLEOTIDE SEQUENCE [LARGE SCALE GENOMIC DNA]</scope>
    <source>
        <strain evidence="4 5">AJA010-31</strain>
    </source>
</reference>
<gene>
    <name evidence="4" type="ORF">ACHAWO_011412</name>
</gene>
<feature type="region of interest" description="Disordered" evidence="1">
    <location>
        <begin position="155"/>
        <end position="186"/>
    </location>
</feature>
<feature type="compositionally biased region" description="Basic and acidic residues" evidence="1">
    <location>
        <begin position="174"/>
        <end position="184"/>
    </location>
</feature>
<keyword evidence="5" id="KW-1185">Reference proteome</keyword>
<protein>
    <recommendedName>
        <fullName evidence="6">H(+)-exporting diphosphatase</fullName>
    </recommendedName>
</protein>
<dbReference type="EMBL" id="JALLPJ020000971">
    <property type="protein sequence ID" value="KAL3778758.1"/>
    <property type="molecule type" value="Genomic_DNA"/>
</dbReference>
<evidence type="ECO:0000256" key="1">
    <source>
        <dbReference type="SAM" id="MobiDB-lite"/>
    </source>
</evidence>
<feature type="transmembrane region" description="Helical" evidence="2">
    <location>
        <begin position="396"/>
        <end position="417"/>
    </location>
</feature>
<sequence>MKIPACSLLLISSNPVACVGNYNGGVPPAFIVDNGVNRKYKQKYMALTEEFIRIKEGNGKQVDNSSIDENDSKRSVSDALGYSALNTVKLMARSTGIGEKFGSNSTRSEFINWQRENLREVRRDVGKGTLLQSRDTEKSSDRESDAKGVRKMLINALPSNNQSSGQSNKKRGRRSTDNKSDDRPTTISTALQTLERDMTILDNLASLQPQLSLPEVGLLLGAVTASGIGPIVFPGTSVTEVLAPAAAAFTASITIGSEYIGRVAVADGKEIAANAIQCAAEAEAFLANAERVKAITPLCVGLGATCASFALLTPTLVEVLNLNSVQLITQLYIFCPLVAILSAAVANLALEETRDYSYRAINVGVRRFSKGGDVGRTWLSSAEQIQRNSRTKTDRWWSFAGSVLPAPIIGSIFGPPALSAKCIVVAALAAAQSAYFLALAEGVLARATDAVAIKARSAAVCDTYANQGSRNSAILPFTSALSAFCAAATAAMVELPFIDAISAAYGTIGEVCLVVTFPILSSAFAAAASVSKARCEVDAEAACQAASTLALEYDAMNGNEKDPVLRPFKSVLELIILAVNSGWRSVKVGLLYPMKEAWGFYRRLLVSFRWNRRWDGRGKALSNAAE</sequence>